<sequence length="221" mass="25459">MQLYHLVYSVLNILILVCLTLAQRDIEPNQDVYTIEGRVFPPDGPISNSWYSQTRILANGGEFIGILRKDNSFVINNVPSGSYVIEVVNPTYAYEPVRVEINSKGKLRARKVNYIQTSTVDPVAYPLALTPLARHRYFQVREQWRATDFLYSPMVLMMVLPLVIIMILPKVMNDPETRKEMEHLNSLTRYDMPEMSEVLTSFFTGGEKQKVKATRNKKKIQ</sequence>
<protein>
    <submittedName>
        <fullName evidence="9">ER membrane protein complex subunit 7</fullName>
    </submittedName>
</protein>
<keyword evidence="4" id="KW-0732">Signal</keyword>
<evidence type="ECO:0000256" key="2">
    <source>
        <dbReference type="ARBA" id="ARBA00008880"/>
    </source>
</evidence>
<dbReference type="InterPro" id="IPR039163">
    <property type="entry name" value="EMC7"/>
</dbReference>
<dbReference type="GO" id="GO:0072546">
    <property type="term" value="C:EMC complex"/>
    <property type="evidence" value="ECO:0007669"/>
    <property type="project" value="TreeGrafter"/>
</dbReference>
<keyword evidence="6 7" id="KW-0472">Membrane</keyword>
<proteinExistence type="inferred from homology"/>
<feature type="transmembrane region" description="Helical" evidence="7">
    <location>
        <begin position="6"/>
        <end position="22"/>
    </location>
</feature>
<comment type="subcellular location">
    <subcellularLocation>
        <location evidence="1">Membrane</location>
        <topology evidence="1">Single-pass membrane protein</topology>
    </subcellularLocation>
</comment>
<evidence type="ECO:0000256" key="6">
    <source>
        <dbReference type="ARBA" id="ARBA00023136"/>
    </source>
</evidence>
<dbReference type="Pfam" id="PF09430">
    <property type="entry name" value="EMC7_beta-sandw"/>
    <property type="match status" value="1"/>
</dbReference>
<name>A0AAE1LP24_9NEOP</name>
<dbReference type="InterPro" id="IPR013784">
    <property type="entry name" value="Carb-bd-like_fold"/>
</dbReference>
<evidence type="ECO:0000256" key="3">
    <source>
        <dbReference type="ARBA" id="ARBA00022692"/>
    </source>
</evidence>
<keyword evidence="10" id="KW-1185">Reference proteome</keyword>
<dbReference type="GO" id="GO:0030246">
    <property type="term" value="F:carbohydrate binding"/>
    <property type="evidence" value="ECO:0007669"/>
    <property type="project" value="InterPro"/>
</dbReference>
<evidence type="ECO:0000259" key="8">
    <source>
        <dbReference type="Pfam" id="PF09430"/>
    </source>
</evidence>
<evidence type="ECO:0000256" key="4">
    <source>
        <dbReference type="ARBA" id="ARBA00022729"/>
    </source>
</evidence>
<gene>
    <name evidence="9" type="ORF">KUF71_014742</name>
</gene>
<dbReference type="PANTHER" id="PTHR13605">
    <property type="entry name" value="ER MEMBRANE PROTEIN COMPLEX SUBUNIT 7"/>
    <property type="match status" value="1"/>
</dbReference>
<dbReference type="SUPFAM" id="SSF49452">
    <property type="entry name" value="Starch-binding domain-like"/>
    <property type="match status" value="1"/>
</dbReference>
<reference evidence="9" key="1">
    <citation type="submission" date="2021-07" db="EMBL/GenBank/DDBJ databases">
        <authorList>
            <person name="Catto M.A."/>
            <person name="Jacobson A."/>
            <person name="Kennedy G."/>
            <person name="Labadie P."/>
            <person name="Hunt B.G."/>
            <person name="Srinivasan R."/>
        </authorList>
    </citation>
    <scope>NUCLEOTIDE SEQUENCE</scope>
    <source>
        <strain evidence="9">PL_HMW_Pooled</strain>
        <tissue evidence="9">Head</tissue>
    </source>
</reference>
<dbReference type="AlphaFoldDB" id="A0AAE1LP24"/>
<dbReference type="PANTHER" id="PTHR13605:SF4">
    <property type="entry name" value="ER MEMBRANE PROTEIN COMPLEX SUBUNIT 7"/>
    <property type="match status" value="1"/>
</dbReference>
<organism evidence="9 10">
    <name type="scientific">Frankliniella fusca</name>
    <dbReference type="NCBI Taxonomy" id="407009"/>
    <lineage>
        <taxon>Eukaryota</taxon>
        <taxon>Metazoa</taxon>
        <taxon>Ecdysozoa</taxon>
        <taxon>Arthropoda</taxon>
        <taxon>Hexapoda</taxon>
        <taxon>Insecta</taxon>
        <taxon>Pterygota</taxon>
        <taxon>Neoptera</taxon>
        <taxon>Paraneoptera</taxon>
        <taxon>Thysanoptera</taxon>
        <taxon>Terebrantia</taxon>
        <taxon>Thripoidea</taxon>
        <taxon>Thripidae</taxon>
        <taxon>Frankliniella</taxon>
    </lineage>
</organism>
<comment type="caution">
    <text evidence="9">The sequence shown here is derived from an EMBL/GenBank/DDBJ whole genome shotgun (WGS) entry which is preliminary data.</text>
</comment>
<evidence type="ECO:0000313" key="10">
    <source>
        <dbReference type="Proteomes" id="UP001219518"/>
    </source>
</evidence>
<comment type="similarity">
    <text evidence="2">Belongs to the EMC7 family.</text>
</comment>
<keyword evidence="3 7" id="KW-0812">Transmembrane</keyword>
<keyword evidence="5 7" id="KW-1133">Transmembrane helix</keyword>
<dbReference type="Proteomes" id="UP001219518">
    <property type="component" value="Unassembled WGS sequence"/>
</dbReference>
<dbReference type="InterPro" id="IPR019008">
    <property type="entry name" value="Beta_sandwich_EMC7"/>
</dbReference>
<evidence type="ECO:0000256" key="1">
    <source>
        <dbReference type="ARBA" id="ARBA00004167"/>
    </source>
</evidence>
<evidence type="ECO:0000256" key="7">
    <source>
        <dbReference type="SAM" id="Phobius"/>
    </source>
</evidence>
<dbReference type="EMBL" id="JAHWGI010001262">
    <property type="protein sequence ID" value="KAK3926525.1"/>
    <property type="molecule type" value="Genomic_DNA"/>
</dbReference>
<evidence type="ECO:0000256" key="5">
    <source>
        <dbReference type="ARBA" id="ARBA00022989"/>
    </source>
</evidence>
<feature type="transmembrane region" description="Helical" evidence="7">
    <location>
        <begin position="149"/>
        <end position="168"/>
    </location>
</feature>
<accession>A0AAE1LP24</accession>
<evidence type="ECO:0000313" key="9">
    <source>
        <dbReference type="EMBL" id="KAK3926525.1"/>
    </source>
</evidence>
<feature type="domain" description="ER membrane protein complex subunit 7 beta-sandwich" evidence="8">
    <location>
        <begin position="48"/>
        <end position="157"/>
    </location>
</feature>
<reference evidence="9" key="2">
    <citation type="journal article" date="2023" name="BMC Genomics">
        <title>Pest status, molecular evolution, and epigenetic factors derived from the genome assembly of Frankliniella fusca, a thysanopteran phytovirus vector.</title>
        <authorList>
            <person name="Catto M.A."/>
            <person name="Labadie P.E."/>
            <person name="Jacobson A.L."/>
            <person name="Kennedy G.G."/>
            <person name="Srinivasan R."/>
            <person name="Hunt B.G."/>
        </authorList>
    </citation>
    <scope>NUCLEOTIDE SEQUENCE</scope>
    <source>
        <strain evidence="9">PL_HMW_Pooled</strain>
    </source>
</reference>